<proteinExistence type="predicted"/>
<sequence length="239" mass="27267">MPGKSSPEVMGRRSLAPPEPPPPLDTGPEESLRWPPSQRPPWWPWAPPLSEGWEENERWIDKLREKTEYSVPLRTRAEKSVTHLPSTLRPKGNYHVRRIGPTWQRWCQIRQQVKHHVSKMEQTSCLTHVLRMRLKRLRCLTCSHAYAIQSGETEIAHASSSSTSTYSIVFSLTLVEVGSTMRLDALRMRLNKLLKCMDSIPSAIRFLATSLKVHAVGFFFKGKSLKGSCDTKGRPLRCA</sequence>
<evidence type="ECO:0000313" key="3">
    <source>
        <dbReference type="Proteomes" id="UP001189624"/>
    </source>
</evidence>
<organism evidence="2 3">
    <name type="scientific">Sphenostylis stenocarpa</name>
    <dbReference type="NCBI Taxonomy" id="92480"/>
    <lineage>
        <taxon>Eukaryota</taxon>
        <taxon>Viridiplantae</taxon>
        <taxon>Streptophyta</taxon>
        <taxon>Embryophyta</taxon>
        <taxon>Tracheophyta</taxon>
        <taxon>Spermatophyta</taxon>
        <taxon>Magnoliopsida</taxon>
        <taxon>eudicotyledons</taxon>
        <taxon>Gunneridae</taxon>
        <taxon>Pentapetalae</taxon>
        <taxon>rosids</taxon>
        <taxon>fabids</taxon>
        <taxon>Fabales</taxon>
        <taxon>Fabaceae</taxon>
        <taxon>Papilionoideae</taxon>
        <taxon>50 kb inversion clade</taxon>
        <taxon>NPAAA clade</taxon>
        <taxon>indigoferoid/millettioid clade</taxon>
        <taxon>Phaseoleae</taxon>
        <taxon>Sphenostylis</taxon>
    </lineage>
</organism>
<dbReference type="Gramene" id="rna-AYBTSS11_LOCUS10314">
    <property type="protein sequence ID" value="CAJ1941520.1"/>
    <property type="gene ID" value="gene-AYBTSS11_LOCUS10314"/>
</dbReference>
<dbReference type="AlphaFoldDB" id="A0AA86S4L3"/>
<reference evidence="2" key="1">
    <citation type="submission" date="2023-10" db="EMBL/GenBank/DDBJ databases">
        <authorList>
            <person name="Domelevo Entfellner J.-B."/>
        </authorList>
    </citation>
    <scope>NUCLEOTIDE SEQUENCE</scope>
</reference>
<keyword evidence="3" id="KW-1185">Reference proteome</keyword>
<feature type="region of interest" description="Disordered" evidence="1">
    <location>
        <begin position="1"/>
        <end position="41"/>
    </location>
</feature>
<name>A0AA86S4L3_9FABA</name>
<evidence type="ECO:0000313" key="2">
    <source>
        <dbReference type="EMBL" id="CAJ1941520.1"/>
    </source>
</evidence>
<dbReference type="Proteomes" id="UP001189624">
    <property type="component" value="Chromosome 3"/>
</dbReference>
<evidence type="ECO:0000256" key="1">
    <source>
        <dbReference type="SAM" id="MobiDB-lite"/>
    </source>
</evidence>
<gene>
    <name evidence="2" type="ORF">AYBTSS11_LOCUS10314</name>
</gene>
<accession>A0AA86S4L3</accession>
<dbReference type="EMBL" id="OY731400">
    <property type="protein sequence ID" value="CAJ1941520.1"/>
    <property type="molecule type" value="Genomic_DNA"/>
</dbReference>
<protein>
    <submittedName>
        <fullName evidence="2">Uncharacterized protein</fullName>
    </submittedName>
</protein>